<feature type="region of interest" description="Disordered" evidence="1">
    <location>
        <begin position="1"/>
        <end position="26"/>
    </location>
</feature>
<evidence type="ECO:0000313" key="2">
    <source>
        <dbReference type="EMBL" id="KAJ1186326.1"/>
    </source>
</evidence>
<evidence type="ECO:0000256" key="1">
    <source>
        <dbReference type="SAM" id="MobiDB-lite"/>
    </source>
</evidence>
<evidence type="ECO:0000313" key="3">
    <source>
        <dbReference type="Proteomes" id="UP001066276"/>
    </source>
</evidence>
<sequence>MRNNTEKSRRGIKVERMGAGRYGLNTDRRGPVVIVNRVKRPELTPEAVLVAAIHTGLQWREERHLEHKSVERQGVRRGNPQTLPLGSSLPPPILNTHTLTIPELRSGSTAAQAEHEIFNPS</sequence>
<name>A0AAV7UDD7_PLEWA</name>
<gene>
    <name evidence="2" type="ORF">NDU88_003108</name>
</gene>
<dbReference type="EMBL" id="JANPWB010000005">
    <property type="protein sequence ID" value="KAJ1186326.1"/>
    <property type="molecule type" value="Genomic_DNA"/>
</dbReference>
<dbReference type="Proteomes" id="UP001066276">
    <property type="component" value="Chromosome 3_1"/>
</dbReference>
<reference evidence="2" key="1">
    <citation type="journal article" date="2022" name="bioRxiv">
        <title>Sequencing and chromosome-scale assembly of the giantPleurodeles waltlgenome.</title>
        <authorList>
            <person name="Brown T."/>
            <person name="Elewa A."/>
            <person name="Iarovenko S."/>
            <person name="Subramanian E."/>
            <person name="Araus A.J."/>
            <person name="Petzold A."/>
            <person name="Susuki M."/>
            <person name="Suzuki K.-i.T."/>
            <person name="Hayashi T."/>
            <person name="Toyoda A."/>
            <person name="Oliveira C."/>
            <person name="Osipova E."/>
            <person name="Leigh N.D."/>
            <person name="Simon A."/>
            <person name="Yun M.H."/>
        </authorList>
    </citation>
    <scope>NUCLEOTIDE SEQUENCE</scope>
    <source>
        <strain evidence="2">20211129_DDA</strain>
        <tissue evidence="2">Liver</tissue>
    </source>
</reference>
<comment type="caution">
    <text evidence="2">The sequence shown here is derived from an EMBL/GenBank/DDBJ whole genome shotgun (WGS) entry which is preliminary data.</text>
</comment>
<dbReference type="AlphaFoldDB" id="A0AAV7UDD7"/>
<feature type="compositionally biased region" description="Basic and acidic residues" evidence="1">
    <location>
        <begin position="1"/>
        <end position="18"/>
    </location>
</feature>
<proteinExistence type="predicted"/>
<accession>A0AAV7UDD7</accession>
<organism evidence="2 3">
    <name type="scientific">Pleurodeles waltl</name>
    <name type="common">Iberian ribbed newt</name>
    <dbReference type="NCBI Taxonomy" id="8319"/>
    <lineage>
        <taxon>Eukaryota</taxon>
        <taxon>Metazoa</taxon>
        <taxon>Chordata</taxon>
        <taxon>Craniata</taxon>
        <taxon>Vertebrata</taxon>
        <taxon>Euteleostomi</taxon>
        <taxon>Amphibia</taxon>
        <taxon>Batrachia</taxon>
        <taxon>Caudata</taxon>
        <taxon>Salamandroidea</taxon>
        <taxon>Salamandridae</taxon>
        <taxon>Pleurodelinae</taxon>
        <taxon>Pleurodeles</taxon>
    </lineage>
</organism>
<keyword evidence="3" id="KW-1185">Reference proteome</keyword>
<feature type="region of interest" description="Disordered" evidence="1">
    <location>
        <begin position="68"/>
        <end position="95"/>
    </location>
</feature>
<protein>
    <submittedName>
        <fullName evidence="2">Uncharacterized protein</fullName>
    </submittedName>
</protein>